<evidence type="ECO:0000313" key="1">
    <source>
        <dbReference type="EMBL" id="MPC80847.1"/>
    </source>
</evidence>
<gene>
    <name evidence="1" type="ORF">E2C01_075440</name>
</gene>
<dbReference type="AlphaFoldDB" id="A0A5B7IH22"/>
<proteinExistence type="predicted"/>
<evidence type="ECO:0000313" key="2">
    <source>
        <dbReference type="Proteomes" id="UP000324222"/>
    </source>
</evidence>
<comment type="caution">
    <text evidence="1">The sequence shown here is derived from an EMBL/GenBank/DDBJ whole genome shotgun (WGS) entry which is preliminary data.</text>
</comment>
<protein>
    <submittedName>
        <fullName evidence="1">Uncharacterized protein</fullName>
    </submittedName>
</protein>
<accession>A0A5B7IH22</accession>
<dbReference type="EMBL" id="VSRR010055170">
    <property type="protein sequence ID" value="MPC80847.1"/>
    <property type="molecule type" value="Genomic_DNA"/>
</dbReference>
<dbReference type="Proteomes" id="UP000324222">
    <property type="component" value="Unassembled WGS sequence"/>
</dbReference>
<sequence length="59" mass="6494">MRLPTSYFLHSRDGEGRTACACVVRGQVSRYALQVSSIAQETGYVARHAGRDCKSSNMD</sequence>
<organism evidence="1 2">
    <name type="scientific">Portunus trituberculatus</name>
    <name type="common">Swimming crab</name>
    <name type="synonym">Neptunus trituberculatus</name>
    <dbReference type="NCBI Taxonomy" id="210409"/>
    <lineage>
        <taxon>Eukaryota</taxon>
        <taxon>Metazoa</taxon>
        <taxon>Ecdysozoa</taxon>
        <taxon>Arthropoda</taxon>
        <taxon>Crustacea</taxon>
        <taxon>Multicrustacea</taxon>
        <taxon>Malacostraca</taxon>
        <taxon>Eumalacostraca</taxon>
        <taxon>Eucarida</taxon>
        <taxon>Decapoda</taxon>
        <taxon>Pleocyemata</taxon>
        <taxon>Brachyura</taxon>
        <taxon>Eubrachyura</taxon>
        <taxon>Portunoidea</taxon>
        <taxon>Portunidae</taxon>
        <taxon>Portuninae</taxon>
        <taxon>Portunus</taxon>
    </lineage>
</organism>
<reference evidence="1 2" key="1">
    <citation type="submission" date="2019-05" db="EMBL/GenBank/DDBJ databases">
        <title>Another draft genome of Portunus trituberculatus and its Hox gene families provides insights of decapod evolution.</title>
        <authorList>
            <person name="Jeong J.-H."/>
            <person name="Song I."/>
            <person name="Kim S."/>
            <person name="Choi T."/>
            <person name="Kim D."/>
            <person name="Ryu S."/>
            <person name="Kim W."/>
        </authorList>
    </citation>
    <scope>NUCLEOTIDE SEQUENCE [LARGE SCALE GENOMIC DNA]</scope>
    <source>
        <tissue evidence="1">Muscle</tissue>
    </source>
</reference>
<keyword evidence="2" id="KW-1185">Reference proteome</keyword>
<name>A0A5B7IH22_PORTR</name>